<reference evidence="2" key="2">
    <citation type="submission" date="2021-04" db="EMBL/GenBank/DDBJ databases">
        <authorList>
            <person name="Gilroy R."/>
        </authorList>
    </citation>
    <scope>NUCLEOTIDE SEQUENCE</scope>
    <source>
        <strain evidence="2">2239</strain>
    </source>
</reference>
<dbReference type="InterPro" id="IPR037401">
    <property type="entry name" value="SnoaL-like"/>
</dbReference>
<dbReference type="InterPro" id="IPR032710">
    <property type="entry name" value="NTF2-like_dom_sf"/>
</dbReference>
<reference evidence="2" key="1">
    <citation type="journal article" date="2021" name="PeerJ">
        <title>Extensive microbial diversity within the chicken gut microbiome revealed by metagenomics and culture.</title>
        <authorList>
            <person name="Gilroy R."/>
            <person name="Ravi A."/>
            <person name="Getino M."/>
            <person name="Pursley I."/>
            <person name="Horton D.L."/>
            <person name="Alikhan N.F."/>
            <person name="Baker D."/>
            <person name="Gharbi K."/>
            <person name="Hall N."/>
            <person name="Watson M."/>
            <person name="Adriaenssens E.M."/>
            <person name="Foster-Nyarko E."/>
            <person name="Jarju S."/>
            <person name="Secka A."/>
            <person name="Antonio M."/>
            <person name="Oren A."/>
            <person name="Chaudhuri R.R."/>
            <person name="La Ragione R."/>
            <person name="Hildebrand F."/>
            <person name="Pallen M.J."/>
        </authorList>
    </citation>
    <scope>NUCLEOTIDE SEQUENCE</scope>
    <source>
        <strain evidence="2">2239</strain>
    </source>
</reference>
<sequence>MQSRQELNIAAYWAAALAQSPEEMAAFFAPGATVRWPNTNELFTAAEFIRANCEYPGAWEGEIERTEALGSLLITVVRVFDRDRTASFHVTSFFRVEEGRIAALEEYWGDDGPPPAWRQELHLGRPIR</sequence>
<dbReference type="Gene3D" id="3.10.450.50">
    <property type="match status" value="1"/>
</dbReference>
<proteinExistence type="predicted"/>
<protein>
    <submittedName>
        <fullName evidence="2">Nuclear transport factor 2 family protein</fullName>
    </submittedName>
</protein>
<accession>A0A9D1V3M4</accession>
<dbReference type="AlphaFoldDB" id="A0A9D1V3M4"/>
<organism evidence="2 3">
    <name type="scientific">Candidatus Allofournierella pullicola</name>
    <dbReference type="NCBI Taxonomy" id="2838596"/>
    <lineage>
        <taxon>Bacteria</taxon>
        <taxon>Bacillati</taxon>
        <taxon>Bacillota</taxon>
        <taxon>Clostridia</taxon>
        <taxon>Eubacteriales</taxon>
        <taxon>Oscillospiraceae</taxon>
        <taxon>Allofournierella</taxon>
    </lineage>
</organism>
<gene>
    <name evidence="2" type="ORF">H9865_03315</name>
</gene>
<name>A0A9D1V3M4_9FIRM</name>
<dbReference type="SUPFAM" id="SSF54427">
    <property type="entry name" value="NTF2-like"/>
    <property type="match status" value="1"/>
</dbReference>
<dbReference type="Pfam" id="PF12680">
    <property type="entry name" value="SnoaL_2"/>
    <property type="match status" value="1"/>
</dbReference>
<dbReference type="EMBL" id="DXFW01000008">
    <property type="protein sequence ID" value="HIX05129.1"/>
    <property type="molecule type" value="Genomic_DNA"/>
</dbReference>
<evidence type="ECO:0000259" key="1">
    <source>
        <dbReference type="Pfam" id="PF12680"/>
    </source>
</evidence>
<evidence type="ECO:0000313" key="2">
    <source>
        <dbReference type="EMBL" id="HIX05129.1"/>
    </source>
</evidence>
<feature type="domain" description="SnoaL-like" evidence="1">
    <location>
        <begin position="10"/>
        <end position="103"/>
    </location>
</feature>
<comment type="caution">
    <text evidence="2">The sequence shown here is derived from an EMBL/GenBank/DDBJ whole genome shotgun (WGS) entry which is preliminary data.</text>
</comment>
<dbReference type="Proteomes" id="UP000824193">
    <property type="component" value="Unassembled WGS sequence"/>
</dbReference>
<evidence type="ECO:0000313" key="3">
    <source>
        <dbReference type="Proteomes" id="UP000824193"/>
    </source>
</evidence>